<evidence type="ECO:0000256" key="1">
    <source>
        <dbReference type="ARBA" id="ARBA00022448"/>
    </source>
</evidence>
<dbReference type="Pfam" id="PF00005">
    <property type="entry name" value="ABC_tran"/>
    <property type="match status" value="1"/>
</dbReference>
<proteinExistence type="predicted"/>
<accession>A0A6J4VJS0</accession>
<name>A0A6J4VJS0_9BACT</name>
<protein>
    <recommendedName>
        <fullName evidence="4">ABC transporter domain-containing protein</fullName>
    </recommendedName>
</protein>
<dbReference type="InterPro" id="IPR003593">
    <property type="entry name" value="AAA+_ATPase"/>
</dbReference>
<evidence type="ECO:0000256" key="2">
    <source>
        <dbReference type="ARBA" id="ARBA00022741"/>
    </source>
</evidence>
<gene>
    <name evidence="5" type="ORF">AVDCRST_MAG19-3966</name>
</gene>
<dbReference type="InterPro" id="IPR050093">
    <property type="entry name" value="ABC_SmlMolc_Importer"/>
</dbReference>
<reference evidence="5" key="1">
    <citation type="submission" date="2020-02" db="EMBL/GenBank/DDBJ databases">
        <authorList>
            <person name="Meier V. D."/>
        </authorList>
    </citation>
    <scope>NUCLEOTIDE SEQUENCE</scope>
    <source>
        <strain evidence="5">AVDCRST_MAG19</strain>
    </source>
</reference>
<keyword evidence="1" id="KW-0813">Transport</keyword>
<dbReference type="AlphaFoldDB" id="A0A6J4VJS0"/>
<dbReference type="InterPro" id="IPR003439">
    <property type="entry name" value="ABC_transporter-like_ATP-bd"/>
</dbReference>
<dbReference type="GO" id="GO:0016887">
    <property type="term" value="F:ATP hydrolysis activity"/>
    <property type="evidence" value="ECO:0007669"/>
    <property type="project" value="InterPro"/>
</dbReference>
<sequence length="265" mass="27607">MADGGEGGAPSLSLRGIAVRHGERTALAVAELEIGRGETLAVMGPNGAGKSTLLHVAALLRRPEEGEVWIDGEAATRRAELRLRRRTAMVLQAPLLFDASVLANAAAGLRFRGVARREAERRALAWLERFGVGHLAGRHARALSGGEAQRVSLARAFAVVPSLLLLDEPFAALDAPTRTTLVPALATQLRATGTAALIATHDAAEALALADRLGILVDGRLVQIGPPLAVAARPADETVAALLDREGALFRAESAPSSRSGEDSA</sequence>
<evidence type="ECO:0000313" key="5">
    <source>
        <dbReference type="EMBL" id="CAA9581282.1"/>
    </source>
</evidence>
<dbReference type="InterPro" id="IPR027417">
    <property type="entry name" value="P-loop_NTPase"/>
</dbReference>
<dbReference type="PROSITE" id="PS00211">
    <property type="entry name" value="ABC_TRANSPORTER_1"/>
    <property type="match status" value="1"/>
</dbReference>
<dbReference type="EMBL" id="CADCWL010000222">
    <property type="protein sequence ID" value="CAA9581282.1"/>
    <property type="molecule type" value="Genomic_DNA"/>
</dbReference>
<dbReference type="Gene3D" id="3.40.50.300">
    <property type="entry name" value="P-loop containing nucleotide triphosphate hydrolases"/>
    <property type="match status" value="1"/>
</dbReference>
<dbReference type="SUPFAM" id="SSF52540">
    <property type="entry name" value="P-loop containing nucleoside triphosphate hydrolases"/>
    <property type="match status" value="1"/>
</dbReference>
<keyword evidence="3" id="KW-0067">ATP-binding</keyword>
<evidence type="ECO:0000259" key="4">
    <source>
        <dbReference type="PROSITE" id="PS50893"/>
    </source>
</evidence>
<keyword evidence="2" id="KW-0547">Nucleotide-binding</keyword>
<dbReference type="PANTHER" id="PTHR42781">
    <property type="entry name" value="SPERMIDINE/PUTRESCINE IMPORT ATP-BINDING PROTEIN POTA"/>
    <property type="match status" value="1"/>
</dbReference>
<feature type="domain" description="ABC transporter" evidence="4">
    <location>
        <begin position="12"/>
        <end position="243"/>
    </location>
</feature>
<dbReference type="PANTHER" id="PTHR42781:SF4">
    <property type="entry name" value="SPERMIDINE_PUTRESCINE IMPORT ATP-BINDING PROTEIN POTA"/>
    <property type="match status" value="1"/>
</dbReference>
<dbReference type="PROSITE" id="PS50893">
    <property type="entry name" value="ABC_TRANSPORTER_2"/>
    <property type="match status" value="1"/>
</dbReference>
<evidence type="ECO:0000256" key="3">
    <source>
        <dbReference type="ARBA" id="ARBA00022840"/>
    </source>
</evidence>
<dbReference type="InterPro" id="IPR017871">
    <property type="entry name" value="ABC_transporter-like_CS"/>
</dbReference>
<dbReference type="GO" id="GO:0005524">
    <property type="term" value="F:ATP binding"/>
    <property type="evidence" value="ECO:0007669"/>
    <property type="project" value="UniProtKB-KW"/>
</dbReference>
<organism evidence="5">
    <name type="scientific">uncultured Thermomicrobiales bacterium</name>
    <dbReference type="NCBI Taxonomy" id="1645740"/>
    <lineage>
        <taxon>Bacteria</taxon>
        <taxon>Pseudomonadati</taxon>
        <taxon>Thermomicrobiota</taxon>
        <taxon>Thermomicrobia</taxon>
        <taxon>Thermomicrobiales</taxon>
        <taxon>environmental samples</taxon>
    </lineage>
</organism>
<dbReference type="SMART" id="SM00382">
    <property type="entry name" value="AAA"/>
    <property type="match status" value="1"/>
</dbReference>